<keyword evidence="3" id="KW-1185">Reference proteome</keyword>
<comment type="caution">
    <text evidence="2">The sequence shown here is derived from an EMBL/GenBank/DDBJ whole genome shotgun (WGS) entry which is preliminary data.</text>
</comment>
<sequence>MTRTAAYALLVAAGALAAPVAVAGLAFPAWTFHAVGFVGFVAAVALVVAAGMVLCVVDLTSAVERALGP</sequence>
<keyword evidence="1" id="KW-0472">Membrane</keyword>
<gene>
    <name evidence="2" type="ORF">ACFSAS_01665</name>
</gene>
<evidence type="ECO:0000256" key="1">
    <source>
        <dbReference type="SAM" id="Phobius"/>
    </source>
</evidence>
<dbReference type="AlphaFoldDB" id="A0ABD6DU81"/>
<keyword evidence="1" id="KW-1133">Transmembrane helix</keyword>
<dbReference type="Proteomes" id="UP001597092">
    <property type="component" value="Unassembled WGS sequence"/>
</dbReference>
<keyword evidence="1" id="KW-0812">Transmembrane</keyword>
<evidence type="ECO:0000313" key="3">
    <source>
        <dbReference type="Proteomes" id="UP001597092"/>
    </source>
</evidence>
<organism evidence="2 3">
    <name type="scientific">Halobellus litoreus</name>
    <dbReference type="NCBI Taxonomy" id="755310"/>
    <lineage>
        <taxon>Archaea</taxon>
        <taxon>Methanobacteriati</taxon>
        <taxon>Methanobacteriota</taxon>
        <taxon>Stenosarchaea group</taxon>
        <taxon>Halobacteria</taxon>
        <taxon>Halobacteriales</taxon>
        <taxon>Haloferacaceae</taxon>
        <taxon>Halobellus</taxon>
    </lineage>
</organism>
<dbReference type="RefSeq" id="WP_256308197.1">
    <property type="nucleotide sequence ID" value="NZ_JANHAW010000002.1"/>
</dbReference>
<proteinExistence type="predicted"/>
<feature type="transmembrane region" description="Helical" evidence="1">
    <location>
        <begin position="33"/>
        <end position="57"/>
    </location>
</feature>
<protein>
    <submittedName>
        <fullName evidence="2">Uncharacterized protein</fullName>
    </submittedName>
</protein>
<accession>A0ABD6DU81</accession>
<name>A0ABD6DU81_9EURY</name>
<reference evidence="2 3" key="1">
    <citation type="journal article" date="2019" name="Int. J. Syst. Evol. Microbiol.">
        <title>The Global Catalogue of Microorganisms (GCM) 10K type strain sequencing project: providing services to taxonomists for standard genome sequencing and annotation.</title>
        <authorList>
            <consortium name="The Broad Institute Genomics Platform"/>
            <consortium name="The Broad Institute Genome Sequencing Center for Infectious Disease"/>
            <person name="Wu L."/>
            <person name="Ma J."/>
        </authorList>
    </citation>
    <scope>NUCLEOTIDE SEQUENCE [LARGE SCALE GENOMIC DNA]</scope>
    <source>
        <strain evidence="2 3">CGMCC 1.10387</strain>
    </source>
</reference>
<evidence type="ECO:0000313" key="2">
    <source>
        <dbReference type="EMBL" id="MFD1684313.1"/>
    </source>
</evidence>
<dbReference type="EMBL" id="JBHUDP010000001">
    <property type="protein sequence ID" value="MFD1684313.1"/>
    <property type="molecule type" value="Genomic_DNA"/>
</dbReference>